<organism evidence="2 3">
    <name type="scientific">Chryseobacterium ginsengisoli</name>
    <dbReference type="NCBI Taxonomy" id="363853"/>
    <lineage>
        <taxon>Bacteria</taxon>
        <taxon>Pseudomonadati</taxon>
        <taxon>Bacteroidota</taxon>
        <taxon>Flavobacteriia</taxon>
        <taxon>Flavobacteriales</taxon>
        <taxon>Weeksellaceae</taxon>
        <taxon>Chryseobacterium group</taxon>
        <taxon>Chryseobacterium</taxon>
    </lineage>
</organism>
<feature type="transmembrane region" description="Helical" evidence="1">
    <location>
        <begin position="99"/>
        <end position="120"/>
    </location>
</feature>
<reference evidence="3" key="1">
    <citation type="journal article" date="2019" name="Int. J. Syst. Evol. Microbiol.">
        <title>The Global Catalogue of Microorganisms (GCM) 10K type strain sequencing project: providing services to taxonomists for standard genome sequencing and annotation.</title>
        <authorList>
            <consortium name="The Broad Institute Genomics Platform"/>
            <consortium name="The Broad Institute Genome Sequencing Center for Infectious Disease"/>
            <person name="Wu L."/>
            <person name="Ma J."/>
        </authorList>
    </citation>
    <scope>NUCLEOTIDE SEQUENCE [LARGE SCALE GENOMIC DNA]</scope>
    <source>
        <strain evidence="3">JCM 18019</strain>
    </source>
</reference>
<dbReference type="Proteomes" id="UP001500353">
    <property type="component" value="Unassembled WGS sequence"/>
</dbReference>
<sequence length="131" mass="15463">MVEFLIIVAVLLGISNFYFFLFFRRNDKKRKSKIFFGVIFSLTVLLDIILIIKNSDSFAYKALENILFLLLINILIPGYFLMLWGINSLLENILIIRGYFSYNVIFSILILTSTMLYYFLGMMILSFNYFQ</sequence>
<evidence type="ECO:0000313" key="2">
    <source>
        <dbReference type="EMBL" id="GAA5098576.1"/>
    </source>
</evidence>
<keyword evidence="1" id="KW-0472">Membrane</keyword>
<name>A0ABP9MP83_9FLAO</name>
<proteinExistence type="predicted"/>
<keyword evidence="1" id="KW-0812">Transmembrane</keyword>
<feature type="transmembrane region" description="Helical" evidence="1">
    <location>
        <begin position="66"/>
        <end position="87"/>
    </location>
</feature>
<keyword evidence="1" id="KW-1133">Transmembrane helix</keyword>
<feature type="transmembrane region" description="Helical" evidence="1">
    <location>
        <begin position="35"/>
        <end position="54"/>
    </location>
</feature>
<feature type="transmembrane region" description="Helical" evidence="1">
    <location>
        <begin position="6"/>
        <end position="23"/>
    </location>
</feature>
<dbReference type="EMBL" id="BAABHX010000006">
    <property type="protein sequence ID" value="GAA5098576.1"/>
    <property type="molecule type" value="Genomic_DNA"/>
</dbReference>
<evidence type="ECO:0000256" key="1">
    <source>
        <dbReference type="SAM" id="Phobius"/>
    </source>
</evidence>
<evidence type="ECO:0000313" key="3">
    <source>
        <dbReference type="Proteomes" id="UP001500353"/>
    </source>
</evidence>
<gene>
    <name evidence="2" type="ORF">GCM10023210_34900</name>
</gene>
<comment type="caution">
    <text evidence="2">The sequence shown here is derived from an EMBL/GenBank/DDBJ whole genome shotgun (WGS) entry which is preliminary data.</text>
</comment>
<keyword evidence="3" id="KW-1185">Reference proteome</keyword>
<accession>A0ABP9MP83</accession>
<protein>
    <submittedName>
        <fullName evidence="2">Uncharacterized protein</fullName>
    </submittedName>
</protein>